<comment type="caution">
    <text evidence="1">The sequence shown here is derived from an EMBL/GenBank/DDBJ whole genome shotgun (WGS) entry which is preliminary data.</text>
</comment>
<dbReference type="Proteomes" id="UP000887116">
    <property type="component" value="Unassembled WGS sequence"/>
</dbReference>
<accession>A0A8X6LXM2</accession>
<protein>
    <submittedName>
        <fullName evidence="1">Uncharacterized protein</fullName>
    </submittedName>
</protein>
<gene>
    <name evidence="1" type="ORF">TNCT_339421</name>
</gene>
<evidence type="ECO:0000313" key="1">
    <source>
        <dbReference type="EMBL" id="GFR24447.1"/>
    </source>
</evidence>
<sequence>MLCRMAKRAYRLCERNILAAATSTAKDVMNAAVLVVKSITKCSNTSIGECGISVDDRIHGHSSLKVFYRNFIHRHWKLPD</sequence>
<organism evidence="1 2">
    <name type="scientific">Trichonephila clavata</name>
    <name type="common">Joro spider</name>
    <name type="synonym">Nephila clavata</name>
    <dbReference type="NCBI Taxonomy" id="2740835"/>
    <lineage>
        <taxon>Eukaryota</taxon>
        <taxon>Metazoa</taxon>
        <taxon>Ecdysozoa</taxon>
        <taxon>Arthropoda</taxon>
        <taxon>Chelicerata</taxon>
        <taxon>Arachnida</taxon>
        <taxon>Araneae</taxon>
        <taxon>Araneomorphae</taxon>
        <taxon>Entelegynae</taxon>
        <taxon>Araneoidea</taxon>
        <taxon>Nephilidae</taxon>
        <taxon>Trichonephila</taxon>
    </lineage>
</organism>
<dbReference type="AlphaFoldDB" id="A0A8X6LXM2"/>
<proteinExistence type="predicted"/>
<evidence type="ECO:0000313" key="2">
    <source>
        <dbReference type="Proteomes" id="UP000887116"/>
    </source>
</evidence>
<keyword evidence="2" id="KW-1185">Reference proteome</keyword>
<dbReference type="EMBL" id="BMAO01028413">
    <property type="protein sequence ID" value="GFR24447.1"/>
    <property type="molecule type" value="Genomic_DNA"/>
</dbReference>
<name>A0A8X6LXM2_TRICU</name>
<reference evidence="1" key="1">
    <citation type="submission" date="2020-07" db="EMBL/GenBank/DDBJ databases">
        <title>Multicomponent nature underlies the extraordinary mechanical properties of spider dragline silk.</title>
        <authorList>
            <person name="Kono N."/>
            <person name="Nakamura H."/>
            <person name="Mori M."/>
            <person name="Yoshida Y."/>
            <person name="Ohtoshi R."/>
            <person name="Malay A.D."/>
            <person name="Moran D.A.P."/>
            <person name="Tomita M."/>
            <person name="Numata K."/>
            <person name="Arakawa K."/>
        </authorList>
    </citation>
    <scope>NUCLEOTIDE SEQUENCE</scope>
</reference>